<dbReference type="Pfam" id="PF00672">
    <property type="entry name" value="HAMP"/>
    <property type="match status" value="1"/>
</dbReference>
<dbReference type="InterPro" id="IPR004089">
    <property type="entry name" value="MCPsignal_dom"/>
</dbReference>
<dbReference type="PANTHER" id="PTHR32089:SF112">
    <property type="entry name" value="LYSOZYME-LIKE PROTEIN-RELATED"/>
    <property type="match status" value="1"/>
</dbReference>
<dbReference type="OrthoDB" id="243053at2"/>
<keyword evidence="2" id="KW-1003">Cell membrane</keyword>
<comment type="similarity">
    <text evidence="8">Belongs to the methyl-accepting chemotaxis (MCP) protein family.</text>
</comment>
<evidence type="ECO:0000313" key="14">
    <source>
        <dbReference type="Proteomes" id="UP000490800"/>
    </source>
</evidence>
<evidence type="ECO:0000256" key="9">
    <source>
        <dbReference type="PROSITE-ProRule" id="PRU00284"/>
    </source>
</evidence>
<dbReference type="PANTHER" id="PTHR32089">
    <property type="entry name" value="METHYL-ACCEPTING CHEMOTAXIS PROTEIN MCPB"/>
    <property type="match status" value="1"/>
</dbReference>
<dbReference type="PROSITE" id="PS50111">
    <property type="entry name" value="CHEMOTAXIS_TRANSDUC_2"/>
    <property type="match status" value="1"/>
</dbReference>
<feature type="domain" description="HAMP" evidence="12">
    <location>
        <begin position="301"/>
        <end position="353"/>
    </location>
</feature>
<evidence type="ECO:0000256" key="6">
    <source>
        <dbReference type="ARBA" id="ARBA00023136"/>
    </source>
</evidence>
<dbReference type="GO" id="GO:0005886">
    <property type="term" value="C:plasma membrane"/>
    <property type="evidence" value="ECO:0007669"/>
    <property type="project" value="UniProtKB-SubCell"/>
</dbReference>
<dbReference type="CDD" id="cd06225">
    <property type="entry name" value="HAMP"/>
    <property type="match status" value="1"/>
</dbReference>
<evidence type="ECO:0000259" key="11">
    <source>
        <dbReference type="PROSITE" id="PS50111"/>
    </source>
</evidence>
<name>A0A7X3FKL6_9BACL</name>
<protein>
    <submittedName>
        <fullName evidence="13">HAMP domain-containing protein</fullName>
    </submittedName>
</protein>
<gene>
    <name evidence="13" type="ORF">EDM21_17720</name>
</gene>
<evidence type="ECO:0000256" key="4">
    <source>
        <dbReference type="ARBA" id="ARBA00022692"/>
    </source>
</evidence>
<dbReference type="SMART" id="SM00304">
    <property type="entry name" value="HAMP"/>
    <property type="match status" value="1"/>
</dbReference>
<dbReference type="Gene3D" id="6.10.340.10">
    <property type="match status" value="1"/>
</dbReference>
<dbReference type="InterPro" id="IPR003660">
    <property type="entry name" value="HAMP_dom"/>
</dbReference>
<dbReference type="PROSITE" id="PS50885">
    <property type="entry name" value="HAMP"/>
    <property type="match status" value="1"/>
</dbReference>
<feature type="domain" description="Methyl-accepting transducer" evidence="11">
    <location>
        <begin position="372"/>
        <end position="608"/>
    </location>
</feature>
<dbReference type="AlphaFoldDB" id="A0A7X3FKL6"/>
<dbReference type="SUPFAM" id="SSF103190">
    <property type="entry name" value="Sensory domain-like"/>
    <property type="match status" value="1"/>
</dbReference>
<evidence type="ECO:0000256" key="2">
    <source>
        <dbReference type="ARBA" id="ARBA00022475"/>
    </source>
</evidence>
<keyword evidence="14" id="KW-1185">Reference proteome</keyword>
<evidence type="ECO:0000256" key="7">
    <source>
        <dbReference type="ARBA" id="ARBA00023224"/>
    </source>
</evidence>
<dbReference type="InterPro" id="IPR029151">
    <property type="entry name" value="Sensor-like_sf"/>
</dbReference>
<evidence type="ECO:0000256" key="1">
    <source>
        <dbReference type="ARBA" id="ARBA00004651"/>
    </source>
</evidence>
<dbReference type="GO" id="GO:0006935">
    <property type="term" value="P:chemotaxis"/>
    <property type="evidence" value="ECO:0007669"/>
    <property type="project" value="UniProtKB-KW"/>
</dbReference>
<dbReference type="InterPro" id="IPR033479">
    <property type="entry name" value="dCache_1"/>
</dbReference>
<evidence type="ECO:0000256" key="5">
    <source>
        <dbReference type="ARBA" id="ARBA00022989"/>
    </source>
</evidence>
<comment type="subcellular location">
    <subcellularLocation>
        <location evidence="1">Cell membrane</location>
        <topology evidence="1">Multi-pass membrane protein</topology>
    </subcellularLocation>
</comment>
<evidence type="ECO:0000256" key="3">
    <source>
        <dbReference type="ARBA" id="ARBA00022500"/>
    </source>
</evidence>
<evidence type="ECO:0000256" key="10">
    <source>
        <dbReference type="SAM" id="Phobius"/>
    </source>
</evidence>
<keyword evidence="6 10" id="KW-0472">Membrane</keyword>
<dbReference type="Gene3D" id="1.10.287.950">
    <property type="entry name" value="Methyl-accepting chemotaxis protein"/>
    <property type="match status" value="1"/>
</dbReference>
<evidence type="ECO:0000256" key="8">
    <source>
        <dbReference type="ARBA" id="ARBA00029447"/>
    </source>
</evidence>
<dbReference type="GO" id="GO:0007165">
    <property type="term" value="P:signal transduction"/>
    <property type="evidence" value="ECO:0007669"/>
    <property type="project" value="UniProtKB-KW"/>
</dbReference>
<dbReference type="EMBL" id="RHLK01000011">
    <property type="protein sequence ID" value="MVP01338.1"/>
    <property type="molecule type" value="Genomic_DNA"/>
</dbReference>
<dbReference type="SUPFAM" id="SSF58104">
    <property type="entry name" value="Methyl-accepting chemotaxis protein (MCP) signaling domain"/>
    <property type="match status" value="1"/>
</dbReference>
<evidence type="ECO:0000259" key="12">
    <source>
        <dbReference type="PROSITE" id="PS50885"/>
    </source>
</evidence>
<evidence type="ECO:0000313" key="13">
    <source>
        <dbReference type="EMBL" id="MVP01338.1"/>
    </source>
</evidence>
<feature type="transmembrane region" description="Helical" evidence="10">
    <location>
        <begin position="277"/>
        <end position="300"/>
    </location>
</feature>
<sequence length="658" mass="71401">MFFDSLKKKLIVLMCLILVISLGTVYAASYLTASAMLTNSLDEESALQSKQLAMKLDKFFESKIAIAETVTKLLSKDSNYNQDLKTIQQAQEQYPEFETFFFSHDLSGKKVISFQGESKDLSDRPHYQEAGKATGKIVVSEPNVSIRTGNNVVTLIVPIMKGTTQTGYAGATIQINEIQRYVSEEKFGESGYAYLVTKSGMFLWHPDNEMILKSNLKDVDVPELQQAFSKITAGESGTAEYKLDGEMKYVSYAPTGLNWGIFITAPTAELFAPVDRLSVILVLVSVVTLLIASGLIYLFATRLIQPIVRLNKAVKLVAEGNLSNSVEVAGNDEIATLSQDFNLTVGHLKHLIEGVSKSSNEVIQLGSELGQRIDSAADSSRLTNKAIAGIAVGAQSQAYASEEMAISMNEMSRGIVRIAETSAMVAESATEAAREAEEGAEVVEHTVHQMGEISSGTSNALHAAEQWHERSGEISGIVDTITELAGQINLLSLNASIEAARAGEHGRGFAVVAGEVKKLAEASKYSAGKISDLLSDIRSQTDRVVEAMSDGNRNVQEGLKLIEEVRDKFSHILRSSRHVAANIQEVSAASEEMSAGAQEVSASLEEMQGIAKHTSQDSDKVAAATQEQLGAMEEMKESMHSLDSMMKQLREELSKFKV</sequence>
<dbReference type="Pfam" id="PF02743">
    <property type="entry name" value="dCache_1"/>
    <property type="match status" value="1"/>
</dbReference>
<dbReference type="CDD" id="cd11386">
    <property type="entry name" value="MCP_signal"/>
    <property type="match status" value="1"/>
</dbReference>
<keyword evidence="4 10" id="KW-0812">Transmembrane</keyword>
<dbReference type="Gene3D" id="3.30.450.20">
    <property type="entry name" value="PAS domain"/>
    <property type="match status" value="1"/>
</dbReference>
<comment type="caution">
    <text evidence="13">The sequence shown here is derived from an EMBL/GenBank/DDBJ whole genome shotgun (WGS) entry which is preliminary data.</text>
</comment>
<organism evidence="13 14">
    <name type="scientific">Paenibacillus lutrae</name>
    <dbReference type="NCBI Taxonomy" id="2078573"/>
    <lineage>
        <taxon>Bacteria</taxon>
        <taxon>Bacillati</taxon>
        <taxon>Bacillota</taxon>
        <taxon>Bacilli</taxon>
        <taxon>Bacillales</taxon>
        <taxon>Paenibacillaceae</taxon>
        <taxon>Paenibacillus</taxon>
    </lineage>
</organism>
<dbReference type="Proteomes" id="UP000490800">
    <property type="component" value="Unassembled WGS sequence"/>
</dbReference>
<dbReference type="CDD" id="cd12912">
    <property type="entry name" value="PDC2_MCP_like"/>
    <property type="match status" value="1"/>
</dbReference>
<accession>A0A7X3FKL6</accession>
<proteinExistence type="inferred from homology"/>
<dbReference type="Pfam" id="PF00015">
    <property type="entry name" value="MCPsignal"/>
    <property type="match status" value="1"/>
</dbReference>
<reference evidence="13 14" key="1">
    <citation type="journal article" date="2019" name="Microorganisms">
        <title>Paenibacillus lutrae sp. nov., A Chitinolytic Species Isolated from A River Otter in Castril Natural Park, Granada, Spain.</title>
        <authorList>
            <person name="Rodriguez M."/>
            <person name="Reina J.C."/>
            <person name="Bejar V."/>
            <person name="Llamas I."/>
        </authorList>
    </citation>
    <scope>NUCLEOTIDE SEQUENCE [LARGE SCALE GENOMIC DNA]</scope>
    <source>
        <strain evidence="13 14">N10</strain>
    </source>
</reference>
<keyword evidence="7 9" id="KW-0807">Transducer</keyword>
<keyword evidence="3" id="KW-0145">Chemotaxis</keyword>
<keyword evidence="5 10" id="KW-1133">Transmembrane helix</keyword>
<dbReference type="SMART" id="SM00283">
    <property type="entry name" value="MA"/>
    <property type="match status" value="1"/>
</dbReference>